<dbReference type="PROSITE" id="PS51257">
    <property type="entry name" value="PROKAR_LIPOPROTEIN"/>
    <property type="match status" value="1"/>
</dbReference>
<evidence type="ECO:0000313" key="3">
    <source>
        <dbReference type="Proteomes" id="UP000253498"/>
    </source>
</evidence>
<proteinExistence type="predicted"/>
<feature type="transmembrane region" description="Helical" evidence="1">
    <location>
        <begin position="9"/>
        <end position="28"/>
    </location>
</feature>
<evidence type="ECO:0000313" key="2">
    <source>
        <dbReference type="EMBL" id="RBT68541.1"/>
    </source>
</evidence>
<dbReference type="Proteomes" id="UP000253498">
    <property type="component" value="Unassembled WGS sequence"/>
</dbReference>
<organism evidence="2 3">
    <name type="scientific">Enterococcus hirae</name>
    <dbReference type="NCBI Taxonomy" id="1354"/>
    <lineage>
        <taxon>Bacteria</taxon>
        <taxon>Bacillati</taxon>
        <taxon>Bacillota</taxon>
        <taxon>Bacilli</taxon>
        <taxon>Lactobacillales</taxon>
        <taxon>Enterococcaceae</taxon>
        <taxon>Enterococcus</taxon>
    </lineage>
</organism>
<sequence length="103" mass="12400">MKKIFDHKGLCLAMILSISCFLTLYYIYDFYLDIEGLFLELLMIILGITGIYLSMKIRQTRWRWFLLGINYFFCYPFANTCRFQYLCEIFLAMSVKIRANELK</sequence>
<dbReference type="AlphaFoldDB" id="A0AB37INU0"/>
<feature type="transmembrane region" description="Helical" evidence="1">
    <location>
        <begin position="34"/>
        <end position="55"/>
    </location>
</feature>
<dbReference type="EMBL" id="LESJ01000005">
    <property type="protein sequence ID" value="RBT68541.1"/>
    <property type="molecule type" value="Genomic_DNA"/>
</dbReference>
<keyword evidence="1" id="KW-1133">Transmembrane helix</keyword>
<reference evidence="2 3" key="1">
    <citation type="submission" date="2015-06" db="EMBL/GenBank/DDBJ databases">
        <title>The Genome Sequence of Enterococcus hirae 88EA1.</title>
        <authorList>
            <consortium name="The Broad Institute Genomics Platform"/>
            <consortium name="The Broad Institute Genome Sequencing Center for Infectious Disease"/>
            <person name="Earl A.M."/>
            <person name="Van Tyne D."/>
            <person name="Lebreton F."/>
            <person name="Saavedra J.T."/>
            <person name="Gilmore M.S."/>
            <person name="Manson McGuire A."/>
            <person name="Clock S."/>
            <person name="Crupain M."/>
            <person name="Rangan U."/>
            <person name="Young S."/>
            <person name="Abouelleil A."/>
            <person name="Cao P."/>
            <person name="Chapman S.B."/>
            <person name="Griggs A."/>
            <person name="Priest M."/>
            <person name="Shea T."/>
            <person name="Wortman J."/>
            <person name="Nusbaum C."/>
            <person name="Birren B."/>
        </authorList>
    </citation>
    <scope>NUCLEOTIDE SEQUENCE [LARGE SCALE GENOMIC DNA]</scope>
    <source>
        <strain evidence="2 3">88EA1</strain>
    </source>
</reference>
<keyword evidence="1" id="KW-0812">Transmembrane</keyword>
<accession>A0AB37INU0</accession>
<evidence type="ECO:0008006" key="4">
    <source>
        <dbReference type="Google" id="ProtNLM"/>
    </source>
</evidence>
<dbReference type="RefSeq" id="WP_240187651.1">
    <property type="nucleotide sequence ID" value="NZ_JBMOUR010000005.1"/>
</dbReference>
<evidence type="ECO:0000256" key="1">
    <source>
        <dbReference type="SAM" id="Phobius"/>
    </source>
</evidence>
<gene>
    <name evidence="2" type="ORF">EB03_01675</name>
</gene>
<keyword evidence="1" id="KW-0472">Membrane</keyword>
<protein>
    <recommendedName>
        <fullName evidence="4">Lipoprotein</fullName>
    </recommendedName>
</protein>
<name>A0AB37INU0_ENTHR</name>
<comment type="caution">
    <text evidence="2">The sequence shown here is derived from an EMBL/GenBank/DDBJ whole genome shotgun (WGS) entry which is preliminary data.</text>
</comment>
<feature type="transmembrane region" description="Helical" evidence="1">
    <location>
        <begin position="62"/>
        <end position="78"/>
    </location>
</feature>